<dbReference type="Gene3D" id="1.25.40.10">
    <property type="entry name" value="Tetratricopeptide repeat domain"/>
    <property type="match status" value="3"/>
</dbReference>
<dbReference type="Pfam" id="PF01535">
    <property type="entry name" value="PPR"/>
    <property type="match status" value="2"/>
</dbReference>
<evidence type="ECO:0000313" key="11">
    <source>
        <dbReference type="Proteomes" id="UP000186817"/>
    </source>
</evidence>
<keyword evidence="4" id="KW-0677">Repeat</keyword>
<evidence type="ECO:0000256" key="6">
    <source>
        <dbReference type="PIRSR" id="PIRSR625705-1"/>
    </source>
</evidence>
<accession>A0A1Q9DFM1</accession>
<dbReference type="InterPro" id="IPR011990">
    <property type="entry name" value="TPR-like_helical_dom_sf"/>
</dbReference>
<dbReference type="PRINTS" id="PR00738">
    <property type="entry name" value="GLHYDRLASE20"/>
</dbReference>
<comment type="similarity">
    <text evidence="2">Belongs to the glycosyl hydrolase 20 family.</text>
</comment>
<dbReference type="Gene3D" id="3.20.20.80">
    <property type="entry name" value="Glycosidases"/>
    <property type="match status" value="1"/>
</dbReference>
<dbReference type="Pfam" id="PF13812">
    <property type="entry name" value="PPR_3"/>
    <property type="match status" value="2"/>
</dbReference>
<dbReference type="PANTHER" id="PTHR47936:SF1">
    <property type="entry name" value="PENTATRICOPEPTIDE REPEAT-CONTAINING PROTEIN GUN1, CHLOROPLASTIC"/>
    <property type="match status" value="1"/>
</dbReference>
<dbReference type="EC" id="3.2.1.52" evidence="3"/>
<dbReference type="InterPro" id="IPR017853">
    <property type="entry name" value="GH"/>
</dbReference>
<evidence type="ECO:0000256" key="4">
    <source>
        <dbReference type="ARBA" id="ARBA00022737"/>
    </source>
</evidence>
<feature type="signal peptide" evidence="8">
    <location>
        <begin position="1"/>
        <end position="19"/>
    </location>
</feature>
<dbReference type="SUPFAM" id="SSF55545">
    <property type="entry name" value="beta-N-acetylhexosaminidase-like domain"/>
    <property type="match status" value="1"/>
</dbReference>
<name>A0A1Q9DFM1_SYMMI</name>
<evidence type="ECO:0000256" key="1">
    <source>
        <dbReference type="ARBA" id="ARBA00001231"/>
    </source>
</evidence>
<dbReference type="Gene3D" id="3.30.379.10">
    <property type="entry name" value="Chitobiase/beta-hexosaminidase domain 2-like"/>
    <property type="match status" value="1"/>
</dbReference>
<dbReference type="InterPro" id="IPR025705">
    <property type="entry name" value="Beta_hexosaminidase_sua/sub"/>
</dbReference>
<sequence length="1520" mass="167098">MHRVLSALAVLSVASGVATDDCSLLQVDTQGRSKESKERLQTDVHGWKRSKMKGKHQVLIPKPLVHSSGDAELHLTPELLSMLREVAEAQGPECLHIVEAQFLSRLPGLPTEFNHQREEELVEASMEVRKTFKVSFHHPIELWKGRESWQPIRERNESYGLLVTPHGIGIDAHTSWGLANAMSTLYQLLAIKISDEGVRITIPGCPHEIQDRAAFVHRGFLLDVSRQWYSIPWIKELVSVLAEFKLNVLHLHLTDTASWPLEVDGYPEVARHLAYRDNNGRPLTYSRHDIRELVEFARVRGVSIMPEIDGPMHAPALASGDPLHLTVAATVEYSTQQFAVEPPPGTWNISDAPALNFVRRALQQVEEDFSTSPFLHIGGDEPVAASLCTLLPEPETKKCLDQCKVPWTKGCEPVPVKPTDANQTYWFPEVLNAKVQDYFDSVDPAPAKIPRAVWSGAVSDCGVQLPCTRLKTKSALQLWEFPTDASGRPMLSEQDCEKYDLIQSAATYPEGGSQYGWLYMDCGSGANWASMSPNYWCPRASWAALYSLNVTQGYGPIHTPACQKAFLGGEMALWSEIGGMGNAMSLIFPRAVAFAERMWSNPKGLQVEEMMGGTPPGWYWEAHLRDAMERLNTVVSNLEMLHIGVSCGLAHAEDVRNQAGRSLFFFVDAAGGEFPCPMCRSVANCLIPCVPDEEFLDSGDASWQPEVTRTVSAPSRVRPPLPALQSALRACAGRASRAEPEASPEQNEGQLDDSQGAALSVPLLRAAAAELRGAAALFPLQLMDEGPPAPLYAELFRSAALLRSGAATLAPKLEDNGWQSQVLGWLSQPREPWLLDLKVHTGMHLTVVACPASPAAQLGEDAQRVQLQGDVVFYAVDSSMLELESYTECQRFRSGDYRTVVRPFLDSRLCEFQCQALQHVMDLPLSPSSRRFLWNSPWDWKECHVLMDAADRAASVGTRAGNFYAYQGNMNRFLAAQAQASPSQANVRKALLRKPGAIARLLRELKSENRADLVLCTLAEVRKGGVPIPHHFDVAISACSLATWWQTGLSLLTSMPVEEVPVNTVSCNTGIGCADQWHSALGLFRWMCSNRITKDLITYNSCIRACAEDFEWQVSVQLLQVMQQSTMSPDIISLNSCMNFPGRVNLWHLPGQLLSSMCVARILPSVVTCSSASGCSDRQGWLSALQLLADMHQLGVKLNTVSINSCISCISSCSSQWQAALQVFKTATGGRVRPTAASYNACISALQSGGNWQMALHFLHVMGTVDIPAGVIAYSSCISCCEQAGRWQFALQLLLSMGVAFVRPNLISFSACISCCAKANAWQKALSLLRVMIDVGTQPDTIVYNACMSACDVAGQWQLALHLLEAMTSAAVRPNLISCNSCLCSLERGFQWQQSLLLLASMLRSDIAPDVVTCNSCIGACEKCGQWEIALDLFQTMSGRRVPADVVSCNACISSLEKKGHWQLALHFLDIMSQALLRPNAVSYCEWIVSFERCHQPGLLLRMSDALLAASVNLLTRLST</sequence>
<dbReference type="PANTHER" id="PTHR47936">
    <property type="entry name" value="PPR_LONG DOMAIN-CONTAINING PROTEIN"/>
    <property type="match status" value="1"/>
</dbReference>
<feature type="chain" id="PRO_5012841871" description="beta-N-acetylhexosaminidase" evidence="8">
    <location>
        <begin position="20"/>
        <end position="1520"/>
    </location>
</feature>
<evidence type="ECO:0000259" key="9">
    <source>
        <dbReference type="Pfam" id="PF00728"/>
    </source>
</evidence>
<protein>
    <recommendedName>
        <fullName evidence="3">beta-N-acetylhexosaminidase</fullName>
        <ecNumber evidence="3">3.2.1.52</ecNumber>
    </recommendedName>
</protein>
<dbReference type="EMBL" id="LSRX01000563">
    <property type="protein sequence ID" value="OLP93963.1"/>
    <property type="molecule type" value="Genomic_DNA"/>
</dbReference>
<reference evidence="10 11" key="1">
    <citation type="submission" date="2016-02" db="EMBL/GenBank/DDBJ databases">
        <title>Genome analysis of coral dinoflagellate symbionts highlights evolutionary adaptations to a symbiotic lifestyle.</title>
        <authorList>
            <person name="Aranda M."/>
            <person name="Li Y."/>
            <person name="Liew Y.J."/>
            <person name="Baumgarten S."/>
            <person name="Simakov O."/>
            <person name="Wilson M."/>
            <person name="Piel J."/>
            <person name="Ashoor H."/>
            <person name="Bougouffa S."/>
            <person name="Bajic V.B."/>
            <person name="Ryu T."/>
            <person name="Ravasi T."/>
            <person name="Bayer T."/>
            <person name="Micklem G."/>
            <person name="Kim H."/>
            <person name="Bhak J."/>
            <person name="Lajeunesse T.C."/>
            <person name="Voolstra C.R."/>
        </authorList>
    </citation>
    <scope>NUCLEOTIDE SEQUENCE [LARGE SCALE GENOMIC DNA]</scope>
    <source>
        <strain evidence="10 11">CCMP2467</strain>
    </source>
</reference>
<comment type="caution">
    <text evidence="10">The sequence shown here is derived from an EMBL/GenBank/DDBJ whole genome shotgun (WGS) entry which is preliminary data.</text>
</comment>
<dbReference type="NCBIfam" id="TIGR00756">
    <property type="entry name" value="PPR"/>
    <property type="match status" value="2"/>
</dbReference>
<feature type="repeat" description="PPR" evidence="7">
    <location>
        <begin position="1410"/>
        <end position="1444"/>
    </location>
</feature>
<dbReference type="Pfam" id="PF00728">
    <property type="entry name" value="Glyco_hydro_20"/>
    <property type="match status" value="1"/>
</dbReference>
<evidence type="ECO:0000256" key="7">
    <source>
        <dbReference type="PROSITE-ProRule" id="PRU00708"/>
    </source>
</evidence>
<feature type="repeat" description="PPR" evidence="7">
    <location>
        <begin position="1305"/>
        <end position="1339"/>
    </location>
</feature>
<evidence type="ECO:0000256" key="5">
    <source>
        <dbReference type="ARBA" id="ARBA00022801"/>
    </source>
</evidence>
<keyword evidence="8" id="KW-0732">Signal</keyword>
<dbReference type="InterPro" id="IPR015883">
    <property type="entry name" value="Glyco_hydro_20_cat"/>
</dbReference>
<feature type="domain" description="Glycoside hydrolase family 20 catalytic" evidence="9">
    <location>
        <begin position="215"/>
        <end position="601"/>
    </location>
</feature>
<keyword evidence="11" id="KW-1185">Reference proteome</keyword>
<evidence type="ECO:0000256" key="8">
    <source>
        <dbReference type="SAM" id="SignalP"/>
    </source>
</evidence>
<gene>
    <name evidence="10" type="primary">HEX1</name>
    <name evidence="10" type="ORF">AK812_SmicGene24062</name>
</gene>
<proteinExistence type="inferred from homology"/>
<dbReference type="InterPro" id="IPR029018">
    <property type="entry name" value="Hex-like_dom2"/>
</dbReference>
<dbReference type="Proteomes" id="UP000186817">
    <property type="component" value="Unassembled WGS sequence"/>
</dbReference>
<feature type="repeat" description="PPR" evidence="7">
    <location>
        <begin position="1445"/>
        <end position="1479"/>
    </location>
</feature>
<keyword evidence="5" id="KW-0378">Hydrolase</keyword>
<feature type="repeat" description="PPR" evidence="7">
    <location>
        <begin position="1095"/>
        <end position="1129"/>
    </location>
</feature>
<comment type="catalytic activity">
    <reaction evidence="1">
        <text>Hydrolysis of terminal non-reducing N-acetyl-D-hexosamine residues in N-acetyl-beta-D-hexosaminides.</text>
        <dbReference type="EC" id="3.2.1.52"/>
    </reaction>
</comment>
<evidence type="ECO:0000256" key="3">
    <source>
        <dbReference type="ARBA" id="ARBA00012663"/>
    </source>
</evidence>
<organism evidence="10 11">
    <name type="scientific">Symbiodinium microadriaticum</name>
    <name type="common">Dinoflagellate</name>
    <name type="synonym">Zooxanthella microadriatica</name>
    <dbReference type="NCBI Taxonomy" id="2951"/>
    <lineage>
        <taxon>Eukaryota</taxon>
        <taxon>Sar</taxon>
        <taxon>Alveolata</taxon>
        <taxon>Dinophyceae</taxon>
        <taxon>Suessiales</taxon>
        <taxon>Symbiodiniaceae</taxon>
        <taxon>Symbiodinium</taxon>
    </lineage>
</organism>
<feature type="active site" description="Proton donor" evidence="6">
    <location>
        <position position="381"/>
    </location>
</feature>
<dbReference type="SUPFAM" id="SSF51445">
    <property type="entry name" value="(Trans)glycosidases"/>
    <property type="match status" value="1"/>
</dbReference>
<dbReference type="OrthoDB" id="445973at2759"/>
<dbReference type="InterPro" id="IPR002885">
    <property type="entry name" value="PPR_rpt"/>
</dbReference>
<dbReference type="GO" id="GO:0005975">
    <property type="term" value="P:carbohydrate metabolic process"/>
    <property type="evidence" value="ECO:0007669"/>
    <property type="project" value="InterPro"/>
</dbReference>
<evidence type="ECO:0000313" key="10">
    <source>
        <dbReference type="EMBL" id="OLP93963.1"/>
    </source>
</evidence>
<dbReference type="GO" id="GO:0004563">
    <property type="term" value="F:beta-N-acetylhexosaminidase activity"/>
    <property type="evidence" value="ECO:0007669"/>
    <property type="project" value="UniProtKB-EC"/>
</dbReference>
<feature type="repeat" description="PPR" evidence="7">
    <location>
        <begin position="1340"/>
        <end position="1374"/>
    </location>
</feature>
<dbReference type="PROSITE" id="PS51375">
    <property type="entry name" value="PPR"/>
    <property type="match status" value="5"/>
</dbReference>
<evidence type="ECO:0000256" key="2">
    <source>
        <dbReference type="ARBA" id="ARBA00006285"/>
    </source>
</evidence>